<accession>A0A132ALA9</accession>
<protein>
    <submittedName>
        <fullName evidence="1">Uncharacterized protein</fullName>
    </submittedName>
</protein>
<evidence type="ECO:0000313" key="2">
    <source>
        <dbReference type="Proteomes" id="UP000616769"/>
    </source>
</evidence>
<dbReference type="VEuPathDB" id="VectorBase:SSCA009547"/>
<proteinExistence type="predicted"/>
<name>A0A132ALA9_SARSC</name>
<evidence type="ECO:0000313" key="1">
    <source>
        <dbReference type="EMBL" id="KPM11798.1"/>
    </source>
</evidence>
<dbReference type="Proteomes" id="UP000616769">
    <property type="component" value="Unassembled WGS sequence"/>
</dbReference>
<dbReference type="AlphaFoldDB" id="A0A132ALA9"/>
<feature type="non-terminal residue" evidence="1">
    <location>
        <position position="115"/>
    </location>
</feature>
<dbReference type="EMBL" id="JXLN01017982">
    <property type="protein sequence ID" value="KPM11798.1"/>
    <property type="molecule type" value="Genomic_DNA"/>
</dbReference>
<organism evidence="1 2">
    <name type="scientific">Sarcoptes scabiei</name>
    <name type="common">Itch mite</name>
    <name type="synonym">Acarus scabiei</name>
    <dbReference type="NCBI Taxonomy" id="52283"/>
    <lineage>
        <taxon>Eukaryota</taxon>
        <taxon>Metazoa</taxon>
        <taxon>Ecdysozoa</taxon>
        <taxon>Arthropoda</taxon>
        <taxon>Chelicerata</taxon>
        <taxon>Arachnida</taxon>
        <taxon>Acari</taxon>
        <taxon>Acariformes</taxon>
        <taxon>Sarcoptiformes</taxon>
        <taxon>Astigmata</taxon>
        <taxon>Psoroptidia</taxon>
        <taxon>Sarcoptoidea</taxon>
        <taxon>Sarcoptidae</taxon>
        <taxon>Sarcoptinae</taxon>
        <taxon>Sarcoptes</taxon>
    </lineage>
</organism>
<comment type="caution">
    <text evidence="1">The sequence shown here is derived from an EMBL/GenBank/DDBJ whole genome shotgun (WGS) entry which is preliminary data.</text>
</comment>
<gene>
    <name evidence="1" type="ORF">QR98_0103730</name>
</gene>
<reference evidence="1 2" key="1">
    <citation type="journal article" date="2015" name="Parasit. Vectors">
        <title>Draft genome of the scabies mite.</title>
        <authorList>
            <person name="Rider S.D.Jr."/>
            <person name="Morgan M.S."/>
            <person name="Arlian L.G."/>
        </authorList>
    </citation>
    <scope>NUCLEOTIDE SEQUENCE [LARGE SCALE GENOMIC DNA]</scope>
    <source>
        <strain evidence="1">Arlian Lab</strain>
    </source>
</reference>
<sequence length="115" mass="11110">MLWWVSSLNNRGRVESGIVADQDECSGVADGGSATGRGVASGLVDAVDQDAAATGVGSGEYSGLRVVGDAEAGTDSAGGDGDESDDGVGVASADSWEAVLGALHNPGEAAAASGR</sequence>